<name>A0ABN9DIF7_9NEOB</name>
<feature type="region of interest" description="Disordered" evidence="5">
    <location>
        <begin position="55"/>
        <end position="81"/>
    </location>
</feature>
<evidence type="ECO:0000313" key="6">
    <source>
        <dbReference type="EMBL" id="CAI9571218.1"/>
    </source>
</evidence>
<evidence type="ECO:0000256" key="1">
    <source>
        <dbReference type="ARBA" id="ARBA00004123"/>
    </source>
</evidence>
<dbReference type="PANTHER" id="PTHR16770:SF3">
    <property type="entry name" value="PROTEIN RIPPLY2"/>
    <property type="match status" value="1"/>
</dbReference>
<organism evidence="6 7">
    <name type="scientific">Staurois parvus</name>
    <dbReference type="NCBI Taxonomy" id="386267"/>
    <lineage>
        <taxon>Eukaryota</taxon>
        <taxon>Metazoa</taxon>
        <taxon>Chordata</taxon>
        <taxon>Craniata</taxon>
        <taxon>Vertebrata</taxon>
        <taxon>Euteleostomi</taxon>
        <taxon>Amphibia</taxon>
        <taxon>Batrachia</taxon>
        <taxon>Anura</taxon>
        <taxon>Neobatrachia</taxon>
        <taxon>Ranoidea</taxon>
        <taxon>Ranidae</taxon>
        <taxon>Staurois</taxon>
    </lineage>
</organism>
<dbReference type="PANTHER" id="PTHR16770">
    <property type="entry name" value="PROTEIN RIPPLY-LIKE"/>
    <property type="match status" value="1"/>
</dbReference>
<evidence type="ECO:0000256" key="5">
    <source>
        <dbReference type="SAM" id="MobiDB-lite"/>
    </source>
</evidence>
<feature type="non-terminal residue" evidence="6">
    <location>
        <position position="1"/>
    </location>
</feature>
<dbReference type="EMBL" id="CATNWA010014387">
    <property type="protein sequence ID" value="CAI9571218.1"/>
    <property type="molecule type" value="Genomic_DNA"/>
</dbReference>
<comment type="subcellular location">
    <subcellularLocation>
        <location evidence="1">Nucleus</location>
    </subcellularLocation>
</comment>
<gene>
    <name evidence="6" type="ORF">SPARVUS_LOCUS7209031</name>
</gene>
<protein>
    <recommendedName>
        <fullName evidence="8">Ripply transcriptional repressor 3</fullName>
    </recommendedName>
</protein>
<comment type="similarity">
    <text evidence="2">Belongs to the ripply family.</text>
</comment>
<accession>A0ABN9DIF7</accession>
<proteinExistence type="inferred from homology"/>
<feature type="compositionally biased region" description="Acidic residues" evidence="5">
    <location>
        <begin position="59"/>
        <end position="81"/>
    </location>
</feature>
<keyword evidence="7" id="KW-1185">Reference proteome</keyword>
<sequence>PYVPGLCENPQSGQKAAEYNHPVRLFWPKSKPLDNMYLEAADLLRSFPVQATLSFYNDSESDTDNEENNSEEEHDSGFESE</sequence>
<keyword evidence="3" id="KW-0217">Developmental protein</keyword>
<reference evidence="6" key="1">
    <citation type="submission" date="2023-05" db="EMBL/GenBank/DDBJ databases">
        <authorList>
            <person name="Stuckert A."/>
        </authorList>
    </citation>
    <scope>NUCLEOTIDE SEQUENCE</scope>
</reference>
<comment type="caution">
    <text evidence="6">The sequence shown here is derived from an EMBL/GenBank/DDBJ whole genome shotgun (WGS) entry which is preliminary data.</text>
</comment>
<evidence type="ECO:0000256" key="3">
    <source>
        <dbReference type="ARBA" id="ARBA00022473"/>
    </source>
</evidence>
<dbReference type="InterPro" id="IPR028127">
    <property type="entry name" value="Ripply_fam"/>
</dbReference>
<keyword evidence="4" id="KW-0539">Nucleus</keyword>
<dbReference type="Proteomes" id="UP001162483">
    <property type="component" value="Unassembled WGS sequence"/>
</dbReference>
<evidence type="ECO:0000313" key="7">
    <source>
        <dbReference type="Proteomes" id="UP001162483"/>
    </source>
</evidence>
<dbReference type="Pfam" id="PF14998">
    <property type="entry name" value="Ripply"/>
    <property type="match status" value="1"/>
</dbReference>
<evidence type="ECO:0000256" key="2">
    <source>
        <dbReference type="ARBA" id="ARBA00006944"/>
    </source>
</evidence>
<evidence type="ECO:0000256" key="4">
    <source>
        <dbReference type="ARBA" id="ARBA00023242"/>
    </source>
</evidence>
<evidence type="ECO:0008006" key="8">
    <source>
        <dbReference type="Google" id="ProtNLM"/>
    </source>
</evidence>